<dbReference type="OrthoDB" id="9815652at2"/>
<dbReference type="EC" id="3.1.21.3" evidence="5"/>
<feature type="domain" description="Type I restriction modification DNA specificity" evidence="4">
    <location>
        <begin position="268"/>
        <end position="419"/>
    </location>
</feature>
<dbReference type="RefSeq" id="WP_069366352.1">
    <property type="nucleotide sequence ID" value="NZ_CP012502.1"/>
</dbReference>
<accession>A0A1D7QZN8</accession>
<dbReference type="InterPro" id="IPR044946">
    <property type="entry name" value="Restrct_endonuc_typeI_TRD_sf"/>
</dbReference>
<keyword evidence="5" id="KW-0378">Hydrolase</keyword>
<dbReference type="InterPro" id="IPR000055">
    <property type="entry name" value="Restrct_endonuc_typeI_TRD"/>
</dbReference>
<reference evidence="5 6" key="1">
    <citation type="submission" date="2015-08" db="EMBL/GenBank/DDBJ databases">
        <title>The complete genome sequence of Bacillus beveridgei MLTeJB.</title>
        <authorList>
            <person name="Hanson T.E."/>
            <person name="Mesa C."/>
            <person name="Basesman S.M."/>
            <person name="Oremland R.S."/>
        </authorList>
    </citation>
    <scope>NUCLEOTIDE SEQUENCE [LARGE SCALE GENOMIC DNA]</scope>
    <source>
        <strain evidence="5 6">MLTeJB</strain>
    </source>
</reference>
<dbReference type="REBASE" id="158266">
    <property type="entry name" value="S2.BbeJBORF3156P"/>
</dbReference>
<evidence type="ECO:0000259" key="4">
    <source>
        <dbReference type="Pfam" id="PF01420"/>
    </source>
</evidence>
<comment type="similarity">
    <text evidence="1">Belongs to the type-I restriction system S methylase family.</text>
</comment>
<dbReference type="PANTHER" id="PTHR30408:SF12">
    <property type="entry name" value="TYPE I RESTRICTION ENZYME MJAVIII SPECIFICITY SUBUNIT"/>
    <property type="match status" value="1"/>
</dbReference>
<protein>
    <submittedName>
        <fullName evidence="5">Type I restriction-modification system, specificity subunit S</fullName>
        <ecNumber evidence="5">3.1.21.3</ecNumber>
    </submittedName>
</protein>
<dbReference type="GO" id="GO:0009035">
    <property type="term" value="F:type I site-specific deoxyribonuclease activity"/>
    <property type="evidence" value="ECO:0007669"/>
    <property type="project" value="UniProtKB-EC"/>
</dbReference>
<evidence type="ECO:0000313" key="5">
    <source>
        <dbReference type="EMBL" id="AOM84473.1"/>
    </source>
</evidence>
<keyword evidence="6" id="KW-1185">Reference proteome</keyword>
<organism evidence="5 6">
    <name type="scientific">Salisediminibacterium beveridgei</name>
    <dbReference type="NCBI Taxonomy" id="632773"/>
    <lineage>
        <taxon>Bacteria</taxon>
        <taxon>Bacillati</taxon>
        <taxon>Bacillota</taxon>
        <taxon>Bacilli</taxon>
        <taxon>Bacillales</taxon>
        <taxon>Bacillaceae</taxon>
        <taxon>Salisediminibacterium</taxon>
    </lineage>
</organism>
<keyword evidence="3" id="KW-0238">DNA-binding</keyword>
<proteinExistence type="inferred from homology"/>
<dbReference type="STRING" id="632773.BBEV_3157"/>
<gene>
    <name evidence="5" type="ORF">BBEV_3157</name>
</gene>
<dbReference type="Gene3D" id="3.90.220.20">
    <property type="entry name" value="DNA methylase specificity domains"/>
    <property type="match status" value="2"/>
</dbReference>
<dbReference type="PANTHER" id="PTHR30408">
    <property type="entry name" value="TYPE-1 RESTRICTION ENZYME ECOKI SPECIFICITY PROTEIN"/>
    <property type="match status" value="1"/>
</dbReference>
<evidence type="ECO:0000256" key="1">
    <source>
        <dbReference type="ARBA" id="ARBA00010923"/>
    </source>
</evidence>
<evidence type="ECO:0000313" key="6">
    <source>
        <dbReference type="Proteomes" id="UP000094463"/>
    </source>
</evidence>
<dbReference type="Proteomes" id="UP000094463">
    <property type="component" value="Chromosome"/>
</dbReference>
<evidence type="ECO:0000256" key="2">
    <source>
        <dbReference type="ARBA" id="ARBA00022747"/>
    </source>
</evidence>
<dbReference type="Pfam" id="PF01420">
    <property type="entry name" value="Methylase_S"/>
    <property type="match status" value="1"/>
</dbReference>
<dbReference type="GO" id="GO:0009307">
    <property type="term" value="P:DNA restriction-modification system"/>
    <property type="evidence" value="ECO:0007669"/>
    <property type="project" value="UniProtKB-KW"/>
</dbReference>
<evidence type="ECO:0000256" key="3">
    <source>
        <dbReference type="ARBA" id="ARBA00023125"/>
    </source>
</evidence>
<dbReference type="GO" id="GO:0003677">
    <property type="term" value="F:DNA binding"/>
    <property type="evidence" value="ECO:0007669"/>
    <property type="project" value="UniProtKB-KW"/>
</dbReference>
<dbReference type="KEGG" id="bbev:BBEV_3157"/>
<dbReference type="EMBL" id="CP012502">
    <property type="protein sequence ID" value="AOM84473.1"/>
    <property type="molecule type" value="Genomic_DNA"/>
</dbReference>
<name>A0A1D7QZN8_9BACI</name>
<sequence length="444" mass="50427">MNTTMTLPYEKITKKDWSINALLSALNTKREQGPALEKLASLNPVKLKKTEIQVDEIYRYIDISALSPEKGMVEEIKEMEGAKLPARATLQVQTGDLILSSVRPERNAVARITDNLSGCLVNNTFIVIRPHQRTFSYLLYFVLRTDNVRSKFMLIARGNAIPTMKTKDVKDVKLPIYGVTDEQEQTAEKLYNQWYQKQMSVQSLGDLVESVLRDFDVFSPVSQEQKHRTLYSAISYCELEGRWDVASSLNEVDLEKEARVPMRPLESLAVSFKAGATISAKEYQDEGTPYIRIKNIEKGTLTDHELVYVSEEWAEKFEKAIIKPYHVLISRVGTVGKTGVADKAFSGALASQHITLVEANREKLLPLFLSYFMMTEWGLTQLQQRASGSSQVFIKLKDIKELLVPAIPISDQEKIILAIKKKEFQQSDQEVKKEIEKLTNEIIV</sequence>
<dbReference type="InterPro" id="IPR052021">
    <property type="entry name" value="Type-I_RS_S_subunit"/>
</dbReference>
<dbReference type="AlphaFoldDB" id="A0A1D7QZN8"/>
<keyword evidence="2" id="KW-0680">Restriction system</keyword>
<dbReference type="SUPFAM" id="SSF116734">
    <property type="entry name" value="DNA methylase specificity domain"/>
    <property type="match status" value="2"/>
</dbReference>